<dbReference type="InterPro" id="IPR001647">
    <property type="entry name" value="HTH_TetR"/>
</dbReference>
<dbReference type="Pfam" id="PF00440">
    <property type="entry name" value="TetR_N"/>
    <property type="match status" value="1"/>
</dbReference>
<evidence type="ECO:0000256" key="4">
    <source>
        <dbReference type="ARBA" id="ARBA00023163"/>
    </source>
</evidence>
<dbReference type="GO" id="GO:0000976">
    <property type="term" value="F:transcription cis-regulatory region binding"/>
    <property type="evidence" value="ECO:0007669"/>
    <property type="project" value="TreeGrafter"/>
</dbReference>
<dbReference type="PANTHER" id="PTHR30055">
    <property type="entry name" value="HTH-TYPE TRANSCRIPTIONAL REGULATOR RUTR"/>
    <property type="match status" value="1"/>
</dbReference>
<keyword evidence="3" id="KW-0238">DNA-binding</keyword>
<keyword evidence="1" id="KW-0678">Repressor</keyword>
<dbReference type="SUPFAM" id="SSF48498">
    <property type="entry name" value="Tetracyclin repressor-like, C-terminal domain"/>
    <property type="match status" value="1"/>
</dbReference>
<name>A0A6J6UCF6_9ZZZZ</name>
<dbReference type="GO" id="GO:0003700">
    <property type="term" value="F:DNA-binding transcription factor activity"/>
    <property type="evidence" value="ECO:0007669"/>
    <property type="project" value="TreeGrafter"/>
</dbReference>
<dbReference type="SUPFAM" id="SSF46689">
    <property type="entry name" value="Homeodomain-like"/>
    <property type="match status" value="1"/>
</dbReference>
<dbReference type="InterPro" id="IPR050109">
    <property type="entry name" value="HTH-type_TetR-like_transc_reg"/>
</dbReference>
<dbReference type="InterPro" id="IPR009057">
    <property type="entry name" value="Homeodomain-like_sf"/>
</dbReference>
<dbReference type="Gene3D" id="1.10.357.10">
    <property type="entry name" value="Tetracycline Repressor, domain 2"/>
    <property type="match status" value="1"/>
</dbReference>
<proteinExistence type="predicted"/>
<organism evidence="6">
    <name type="scientific">freshwater metagenome</name>
    <dbReference type="NCBI Taxonomy" id="449393"/>
    <lineage>
        <taxon>unclassified sequences</taxon>
        <taxon>metagenomes</taxon>
        <taxon>ecological metagenomes</taxon>
    </lineage>
</organism>
<evidence type="ECO:0000256" key="1">
    <source>
        <dbReference type="ARBA" id="ARBA00022491"/>
    </source>
</evidence>
<dbReference type="Pfam" id="PF13977">
    <property type="entry name" value="TetR_C_6"/>
    <property type="match status" value="1"/>
</dbReference>
<keyword evidence="4" id="KW-0804">Transcription</keyword>
<dbReference type="PANTHER" id="PTHR30055:SF200">
    <property type="entry name" value="HTH-TYPE TRANSCRIPTIONAL REPRESSOR BDCR"/>
    <property type="match status" value="1"/>
</dbReference>
<accession>A0A6J6UCF6</accession>
<dbReference type="AlphaFoldDB" id="A0A6J6UCF6"/>
<evidence type="ECO:0000256" key="2">
    <source>
        <dbReference type="ARBA" id="ARBA00023015"/>
    </source>
</evidence>
<keyword evidence="2" id="KW-0805">Transcription regulation</keyword>
<sequence length="213" mass="23064">MARMTPEARRESIVAATLAVMHRQGIAATTVRDVAAALGTSSGLIHHYVTSMDELITEAFELAATEDLERAAAAVSGGTDPIDRLHRFFDSYTRADDDSGMQLWLDAWAEAARRPALQRASRRLNEAWQGLVCTIITDGCSSGVMRCADPQAASWRLISLLDGLTLQTVAHGDTVSVEQAARWSRRAAEQELGLEPGILNGIEPGTLHSGRMH</sequence>
<protein>
    <submittedName>
        <fullName evidence="6">Unannotated protein</fullName>
    </submittedName>
</protein>
<dbReference type="PROSITE" id="PS50977">
    <property type="entry name" value="HTH_TETR_2"/>
    <property type="match status" value="1"/>
</dbReference>
<evidence type="ECO:0000313" key="6">
    <source>
        <dbReference type="EMBL" id="CAB4756199.1"/>
    </source>
</evidence>
<evidence type="ECO:0000259" key="5">
    <source>
        <dbReference type="PROSITE" id="PS50977"/>
    </source>
</evidence>
<gene>
    <name evidence="6" type="ORF">UFOPK2786_01570</name>
</gene>
<evidence type="ECO:0000256" key="3">
    <source>
        <dbReference type="ARBA" id="ARBA00023125"/>
    </source>
</evidence>
<feature type="domain" description="HTH tetR-type" evidence="5">
    <location>
        <begin position="7"/>
        <end position="67"/>
    </location>
</feature>
<reference evidence="6" key="1">
    <citation type="submission" date="2020-05" db="EMBL/GenBank/DDBJ databases">
        <authorList>
            <person name="Chiriac C."/>
            <person name="Salcher M."/>
            <person name="Ghai R."/>
            <person name="Kavagutti S V."/>
        </authorList>
    </citation>
    <scope>NUCLEOTIDE SEQUENCE</scope>
</reference>
<dbReference type="EMBL" id="CAEZYW010000288">
    <property type="protein sequence ID" value="CAB4756199.1"/>
    <property type="molecule type" value="Genomic_DNA"/>
</dbReference>
<dbReference type="InterPro" id="IPR039538">
    <property type="entry name" value="BetI_C"/>
</dbReference>
<dbReference type="InterPro" id="IPR036271">
    <property type="entry name" value="Tet_transcr_reg_TetR-rel_C_sf"/>
</dbReference>